<feature type="transmembrane region" description="Helical" evidence="8">
    <location>
        <begin position="131"/>
        <end position="152"/>
    </location>
</feature>
<proteinExistence type="predicted"/>
<keyword evidence="7 8" id="KW-0472">Membrane</keyword>
<accession>A0A7C1FGB8</accession>
<feature type="transmembrane region" description="Helical" evidence="8">
    <location>
        <begin position="486"/>
        <end position="517"/>
    </location>
</feature>
<feature type="transmembrane region" description="Helical" evidence="8">
    <location>
        <begin position="282"/>
        <end position="301"/>
    </location>
</feature>
<protein>
    <submittedName>
        <fullName evidence="10">Phospholipid carrier-dependent glycosyltransferase</fullName>
    </submittedName>
</protein>
<comment type="subcellular location">
    <subcellularLocation>
        <location evidence="1">Cell membrane</location>
        <topology evidence="1">Multi-pass membrane protein</topology>
    </subcellularLocation>
</comment>
<evidence type="ECO:0000256" key="4">
    <source>
        <dbReference type="ARBA" id="ARBA00022679"/>
    </source>
</evidence>
<dbReference type="EMBL" id="DSMG01000120">
    <property type="protein sequence ID" value="HDX32272.1"/>
    <property type="molecule type" value="Genomic_DNA"/>
</dbReference>
<dbReference type="InterPro" id="IPR050297">
    <property type="entry name" value="LipidA_mod_glycosyltrf_83"/>
</dbReference>
<dbReference type="Pfam" id="PF02366">
    <property type="entry name" value="PMT"/>
    <property type="match status" value="1"/>
</dbReference>
<comment type="caution">
    <text evidence="10">The sequence shown here is derived from an EMBL/GenBank/DDBJ whole genome shotgun (WGS) entry which is preliminary data.</text>
</comment>
<name>A0A7C1FGB8_9CHLR</name>
<keyword evidence="3" id="KW-0328">Glycosyltransferase</keyword>
<feature type="transmembrane region" description="Helical" evidence="8">
    <location>
        <begin position="434"/>
        <end position="450"/>
    </location>
</feature>
<feature type="transmembrane region" description="Helical" evidence="8">
    <location>
        <begin position="538"/>
        <end position="560"/>
    </location>
</feature>
<dbReference type="PANTHER" id="PTHR33908">
    <property type="entry name" value="MANNOSYLTRANSFERASE YKCB-RELATED"/>
    <property type="match status" value="1"/>
</dbReference>
<keyword evidence="5 8" id="KW-0812">Transmembrane</keyword>
<keyword evidence="2" id="KW-1003">Cell membrane</keyword>
<evidence type="ECO:0000256" key="2">
    <source>
        <dbReference type="ARBA" id="ARBA00022475"/>
    </source>
</evidence>
<feature type="transmembrane region" description="Helical" evidence="8">
    <location>
        <begin position="31"/>
        <end position="50"/>
    </location>
</feature>
<dbReference type="GO" id="GO:0016763">
    <property type="term" value="F:pentosyltransferase activity"/>
    <property type="evidence" value="ECO:0007669"/>
    <property type="project" value="TreeGrafter"/>
</dbReference>
<dbReference type="AlphaFoldDB" id="A0A7C1FGB8"/>
<evidence type="ECO:0000259" key="9">
    <source>
        <dbReference type="Pfam" id="PF02366"/>
    </source>
</evidence>
<dbReference type="GO" id="GO:0009103">
    <property type="term" value="P:lipopolysaccharide biosynthetic process"/>
    <property type="evidence" value="ECO:0007669"/>
    <property type="project" value="UniProtKB-ARBA"/>
</dbReference>
<evidence type="ECO:0000256" key="8">
    <source>
        <dbReference type="SAM" id="Phobius"/>
    </source>
</evidence>
<evidence type="ECO:0000256" key="1">
    <source>
        <dbReference type="ARBA" id="ARBA00004651"/>
    </source>
</evidence>
<feature type="transmembrane region" description="Helical" evidence="8">
    <location>
        <begin position="241"/>
        <end position="261"/>
    </location>
</feature>
<feature type="domain" description="ArnT-like N-terminal" evidence="9">
    <location>
        <begin position="91"/>
        <end position="301"/>
    </location>
</feature>
<evidence type="ECO:0000256" key="6">
    <source>
        <dbReference type="ARBA" id="ARBA00022989"/>
    </source>
</evidence>
<sequence>MEKIGVEDKIIAGYRPISASLDHYYLSHPRFALMLIVAGYLIAATIFAVVTPDWQNPDEPAHYNNIAHIAEGRGLPVLRHGDYDQDYLSALVSGRFPPHLSIAPLRYEAYQPPLYYLVAAPVFLLSGGDLLILRLFNVLLGAISLALLYACLETVFPAKTLLTIGAVAFTAFLPMHVAMSASVNNDGLAELLLLAAMLTLLRWMKRRFHRTSEVALSMSSLEWQNLLLLGVLLGLGMATKIYAYLAMPLIAGMVLLTVWLAPSAHLDQPSMRPTRRSFVQGWKAVLWVIVPALLLVVPLWIRNVALYGPTDPLGLQMHDAVVIGQPTTAEWIEREGLVSYIERGLDFTFRSFWGVFGWMGVFMDTRVYVLLLVFTGALMLGLLWALVRFICGRPEADMDRYQFWVLGFFAVMILAVLAGFVGYNLKFVQHQGRYLFWGLLPISAFVALAWRELMQPLQGKLTGMMAVVLAAALVIADLRVDMMDRWTMLAIGLFGLMLMLQPLLLFGSVDAIVIGAPTFIQRILEQERWQPALRTARVLIWASPFLALFLLNLVIPFRYIQPQLGG</sequence>
<feature type="transmembrane region" description="Helical" evidence="8">
    <location>
        <begin position="462"/>
        <end position="480"/>
    </location>
</feature>
<evidence type="ECO:0000256" key="5">
    <source>
        <dbReference type="ARBA" id="ARBA00022692"/>
    </source>
</evidence>
<reference evidence="10" key="1">
    <citation type="journal article" date="2020" name="mSystems">
        <title>Genome- and Community-Level Interaction Insights into Carbon Utilization and Element Cycling Functions of Hydrothermarchaeota in Hydrothermal Sediment.</title>
        <authorList>
            <person name="Zhou Z."/>
            <person name="Liu Y."/>
            <person name="Xu W."/>
            <person name="Pan J."/>
            <person name="Luo Z.H."/>
            <person name="Li M."/>
        </authorList>
    </citation>
    <scope>NUCLEOTIDE SEQUENCE [LARGE SCALE GENOMIC DNA]</scope>
    <source>
        <strain evidence="10">SpSt-289</strain>
    </source>
</reference>
<feature type="transmembrane region" description="Helical" evidence="8">
    <location>
        <begin position="367"/>
        <end position="391"/>
    </location>
</feature>
<evidence type="ECO:0000256" key="7">
    <source>
        <dbReference type="ARBA" id="ARBA00023136"/>
    </source>
</evidence>
<dbReference type="GO" id="GO:0006493">
    <property type="term" value="P:protein O-linked glycosylation"/>
    <property type="evidence" value="ECO:0007669"/>
    <property type="project" value="InterPro"/>
</dbReference>
<evidence type="ECO:0000313" key="10">
    <source>
        <dbReference type="EMBL" id="HDX32272.1"/>
    </source>
</evidence>
<dbReference type="GO" id="GO:0000030">
    <property type="term" value="F:mannosyltransferase activity"/>
    <property type="evidence" value="ECO:0007669"/>
    <property type="project" value="InterPro"/>
</dbReference>
<organism evidence="10">
    <name type="scientific">Caldilinea aerophila</name>
    <dbReference type="NCBI Taxonomy" id="133453"/>
    <lineage>
        <taxon>Bacteria</taxon>
        <taxon>Bacillati</taxon>
        <taxon>Chloroflexota</taxon>
        <taxon>Caldilineae</taxon>
        <taxon>Caldilineales</taxon>
        <taxon>Caldilineaceae</taxon>
        <taxon>Caldilinea</taxon>
    </lineage>
</organism>
<gene>
    <name evidence="10" type="ORF">ENQ20_12420</name>
</gene>
<keyword evidence="4 10" id="KW-0808">Transferase</keyword>
<evidence type="ECO:0000256" key="3">
    <source>
        <dbReference type="ARBA" id="ARBA00022676"/>
    </source>
</evidence>
<keyword evidence="6 8" id="KW-1133">Transmembrane helix</keyword>
<feature type="transmembrane region" description="Helical" evidence="8">
    <location>
        <begin position="403"/>
        <end position="422"/>
    </location>
</feature>
<dbReference type="GO" id="GO:0005886">
    <property type="term" value="C:plasma membrane"/>
    <property type="evidence" value="ECO:0007669"/>
    <property type="project" value="UniProtKB-SubCell"/>
</dbReference>
<feature type="transmembrane region" description="Helical" evidence="8">
    <location>
        <begin position="161"/>
        <end position="181"/>
    </location>
</feature>
<dbReference type="InterPro" id="IPR003342">
    <property type="entry name" value="ArnT-like_N"/>
</dbReference>
<dbReference type="PANTHER" id="PTHR33908:SF11">
    <property type="entry name" value="MEMBRANE PROTEIN"/>
    <property type="match status" value="1"/>
</dbReference>